<proteinExistence type="inferred from homology"/>
<comment type="function">
    <text evidence="2 22">Cell wall formation.</text>
</comment>
<evidence type="ECO:0000256" key="18">
    <source>
        <dbReference type="ARBA" id="ARBA00060592"/>
    </source>
</evidence>
<evidence type="ECO:0000256" key="25">
    <source>
        <dbReference type="PIRSR" id="PIRSR039102-3"/>
    </source>
</evidence>
<dbReference type="Gene3D" id="3.40.50.20">
    <property type="match status" value="1"/>
</dbReference>
<dbReference type="SUPFAM" id="SSF52440">
    <property type="entry name" value="PreATP-grasp domain"/>
    <property type="match status" value="1"/>
</dbReference>
<evidence type="ECO:0000256" key="15">
    <source>
        <dbReference type="ARBA" id="ARBA00023211"/>
    </source>
</evidence>
<dbReference type="GO" id="GO:0009252">
    <property type="term" value="P:peptidoglycan biosynthetic process"/>
    <property type="evidence" value="ECO:0007669"/>
    <property type="project" value="UniProtKB-UniRule"/>
</dbReference>
<evidence type="ECO:0000256" key="20">
    <source>
        <dbReference type="ARBA" id="ARBA00076288"/>
    </source>
</evidence>
<dbReference type="Pfam" id="PF01820">
    <property type="entry name" value="Dala_Dala_lig_N"/>
    <property type="match status" value="1"/>
</dbReference>
<evidence type="ECO:0000256" key="17">
    <source>
        <dbReference type="ARBA" id="ARBA00047614"/>
    </source>
</evidence>
<evidence type="ECO:0000259" key="27">
    <source>
        <dbReference type="PROSITE" id="PS50975"/>
    </source>
</evidence>
<comment type="caution">
    <text evidence="29">The sequence shown here is derived from an EMBL/GenBank/DDBJ whole genome shotgun (WGS) entry which is preliminary data.</text>
</comment>
<keyword evidence="15 25" id="KW-0464">Manganese</keyword>
<dbReference type="InterPro" id="IPR011127">
    <property type="entry name" value="Dala_Dala_lig_N"/>
</dbReference>
<evidence type="ECO:0000256" key="22">
    <source>
        <dbReference type="HAMAP-Rule" id="MF_00047"/>
    </source>
</evidence>
<feature type="active site" evidence="23">
    <location>
        <position position="16"/>
    </location>
</feature>
<evidence type="ECO:0000256" key="8">
    <source>
        <dbReference type="ARBA" id="ARBA00022598"/>
    </source>
</evidence>
<accession>A0AAW6AUD4</accession>
<evidence type="ECO:0000256" key="12">
    <source>
        <dbReference type="ARBA" id="ARBA00022842"/>
    </source>
</evidence>
<dbReference type="PANTHER" id="PTHR23132:SF25">
    <property type="entry name" value="D-ALANINE--D-ALANINE LIGASE A"/>
    <property type="match status" value="1"/>
</dbReference>
<evidence type="ECO:0000256" key="1">
    <source>
        <dbReference type="ARBA" id="ARBA00001936"/>
    </source>
</evidence>
<keyword evidence="9 25" id="KW-0479">Metal-binding</keyword>
<feature type="binding site" evidence="24">
    <location>
        <position position="136"/>
    </location>
    <ligand>
        <name>ATP</name>
        <dbReference type="ChEBI" id="CHEBI:30616"/>
    </ligand>
</feature>
<feature type="binding site" evidence="24">
    <location>
        <begin position="191"/>
        <end position="192"/>
    </location>
    <ligand>
        <name>ATP</name>
        <dbReference type="ChEBI" id="CHEBI:30616"/>
    </ligand>
</feature>
<feature type="binding site" evidence="24">
    <location>
        <begin position="183"/>
        <end position="185"/>
    </location>
    <ligand>
        <name>ATP</name>
        <dbReference type="ChEBI" id="CHEBI:30616"/>
    </ligand>
</feature>
<feature type="binding site" evidence="25">
    <location>
        <position position="318"/>
    </location>
    <ligand>
        <name>Mg(2+)</name>
        <dbReference type="ChEBI" id="CHEBI:18420"/>
        <label>2</label>
    </ligand>
</feature>
<evidence type="ECO:0000256" key="9">
    <source>
        <dbReference type="ARBA" id="ARBA00022723"/>
    </source>
</evidence>
<dbReference type="Gene3D" id="3.30.1490.20">
    <property type="entry name" value="ATP-grasp fold, A domain"/>
    <property type="match status" value="1"/>
</dbReference>
<feature type="binding site" evidence="25">
    <location>
        <position position="303"/>
    </location>
    <ligand>
        <name>Mg(2+)</name>
        <dbReference type="ChEBI" id="CHEBI:18420"/>
        <label>1</label>
    </ligand>
</feature>
<evidence type="ECO:0000256" key="11">
    <source>
        <dbReference type="ARBA" id="ARBA00022840"/>
    </source>
</evidence>
<dbReference type="EMBL" id="JAINVB010000001">
    <property type="protein sequence ID" value="MCK0084454.1"/>
    <property type="molecule type" value="Genomic_DNA"/>
</dbReference>
<dbReference type="EMBL" id="JAQLGM010000036">
    <property type="protein sequence ID" value="MDB2001323.1"/>
    <property type="molecule type" value="Genomic_DNA"/>
</dbReference>
<dbReference type="GO" id="GO:0046872">
    <property type="term" value="F:metal ion binding"/>
    <property type="evidence" value="ECO:0007669"/>
    <property type="project" value="UniProtKB-KW"/>
</dbReference>
<keyword evidence="11 26" id="KW-0067">ATP-binding</keyword>
<dbReference type="Pfam" id="PF07478">
    <property type="entry name" value="Dala_Dala_lig_C"/>
    <property type="match status" value="1"/>
</dbReference>
<comment type="similarity">
    <text evidence="5 22">Belongs to the D-alanine--D-alanine ligase family.</text>
</comment>
<dbReference type="PANTHER" id="PTHR23132">
    <property type="entry name" value="D-ALANINE--D-ALANINE LIGASE"/>
    <property type="match status" value="1"/>
</dbReference>
<keyword evidence="10 24" id="KW-0547">Nucleotide-binding</keyword>
<sequence length="355" mass="38634">MIKKRILVIFGGQSSEHIVSCMSAVNVINNIDRDTYDVLIVGITEEGHWLLVDSVEAIQDESWRDGTVQAVLSPDATEKSVIVIDGAGIKKIKVDGAFPVLHGLYGEDGTIQGLFELAKLPYVGCGVLASAVSMDKFFTKIIADRVGVRQAAYEPVMKEEIAGTEGMAEAVKRVEARFAYPVFIKPSNAGSSRGVSKAENREQLTEGLTEAARHDRKILVEETIVGHEIECAVFGNGKEPVIASGVGEVLAAAQFYDFEAKYFNAESRTVVNPELPGDSAERVRRAAVEIFKAVDGYGLARVDFFVTKDGDVVFNEINTMPGFTAISMYPMLFEAAGISKTELVGKLIEHGMKRY</sequence>
<keyword evidence="16 22" id="KW-0961">Cell wall biogenesis/degradation</keyword>
<name>A0AAW6AUD4_CLOSY</name>
<dbReference type="PROSITE" id="PS50975">
    <property type="entry name" value="ATP_GRASP"/>
    <property type="match status" value="1"/>
</dbReference>
<feature type="binding site" evidence="25">
    <location>
        <position position="316"/>
    </location>
    <ligand>
        <name>Mg(2+)</name>
        <dbReference type="ChEBI" id="CHEBI:18420"/>
        <label>1</label>
    </ligand>
</feature>
<evidence type="ECO:0000256" key="26">
    <source>
        <dbReference type="PROSITE-ProRule" id="PRU00409"/>
    </source>
</evidence>
<dbReference type="Proteomes" id="UP001203136">
    <property type="component" value="Unassembled WGS sequence"/>
</dbReference>
<dbReference type="NCBIfam" id="TIGR01205">
    <property type="entry name" value="D_ala_D_alaTIGR"/>
    <property type="match status" value="1"/>
</dbReference>
<dbReference type="FunFam" id="3.30.1490.20:FF:000007">
    <property type="entry name" value="D-alanine--D-alanine ligase"/>
    <property type="match status" value="1"/>
</dbReference>
<dbReference type="PROSITE" id="PS00843">
    <property type="entry name" value="DALA_DALA_LIGASE_1"/>
    <property type="match status" value="1"/>
</dbReference>
<evidence type="ECO:0000256" key="19">
    <source>
        <dbReference type="ARBA" id="ARBA00068427"/>
    </source>
</evidence>
<evidence type="ECO:0000313" key="29">
    <source>
        <dbReference type="EMBL" id="MDB2001323.1"/>
    </source>
</evidence>
<evidence type="ECO:0000256" key="13">
    <source>
        <dbReference type="ARBA" id="ARBA00022960"/>
    </source>
</evidence>
<evidence type="ECO:0000256" key="10">
    <source>
        <dbReference type="ARBA" id="ARBA00022741"/>
    </source>
</evidence>
<evidence type="ECO:0000256" key="5">
    <source>
        <dbReference type="ARBA" id="ARBA00010871"/>
    </source>
</evidence>
<comment type="cofactor">
    <cofactor evidence="25">
        <name>Mg(2+)</name>
        <dbReference type="ChEBI" id="CHEBI:18420"/>
    </cofactor>
    <cofactor evidence="25">
        <name>Mn(2+)</name>
        <dbReference type="ChEBI" id="CHEBI:29035"/>
    </cofactor>
    <text evidence="25">Binds 2 magnesium or manganese ions per subunit.</text>
</comment>
<dbReference type="GO" id="GO:0005829">
    <property type="term" value="C:cytosol"/>
    <property type="evidence" value="ECO:0007669"/>
    <property type="project" value="TreeGrafter"/>
</dbReference>
<evidence type="ECO:0000256" key="14">
    <source>
        <dbReference type="ARBA" id="ARBA00022984"/>
    </source>
</evidence>
<evidence type="ECO:0000256" key="4">
    <source>
        <dbReference type="ARBA" id="ARBA00004752"/>
    </source>
</evidence>
<reference evidence="28" key="1">
    <citation type="journal article" date="2022" name="Cell Host Microbe">
        <title>Colonization of the live biotherapeutic product VE303 and modulation of the microbiota and metabolites in healthy volunteers.</title>
        <authorList>
            <person name="Dsouza M."/>
            <person name="Menon R."/>
            <person name="Crossette E."/>
            <person name="Bhattarai S.K."/>
            <person name="Schneider J."/>
            <person name="Kim Y.G."/>
            <person name="Reddy S."/>
            <person name="Caballero S."/>
            <person name="Felix C."/>
            <person name="Cornacchione L."/>
            <person name="Hendrickson J."/>
            <person name="Watson A.R."/>
            <person name="Minot S.S."/>
            <person name="Greenfield N."/>
            <person name="Schopf L."/>
            <person name="Szabady R."/>
            <person name="Patarroyo J."/>
            <person name="Smith W."/>
            <person name="Harrison P."/>
            <person name="Kuijper E.J."/>
            <person name="Kelly C.P."/>
            <person name="Olle B."/>
            <person name="Bobilev D."/>
            <person name="Silber J.L."/>
            <person name="Bucci V."/>
            <person name="Roberts B."/>
            <person name="Faith J."/>
            <person name="Norman J.M."/>
        </authorList>
    </citation>
    <scope>NUCLEOTIDE SEQUENCE</scope>
    <source>
        <strain evidence="28">VE303-04</strain>
    </source>
</reference>
<comment type="catalytic activity">
    <reaction evidence="17 22">
        <text>2 D-alanine + ATP = D-alanyl-D-alanine + ADP + phosphate + H(+)</text>
        <dbReference type="Rhea" id="RHEA:11224"/>
        <dbReference type="ChEBI" id="CHEBI:15378"/>
        <dbReference type="ChEBI" id="CHEBI:30616"/>
        <dbReference type="ChEBI" id="CHEBI:43474"/>
        <dbReference type="ChEBI" id="CHEBI:57416"/>
        <dbReference type="ChEBI" id="CHEBI:57822"/>
        <dbReference type="ChEBI" id="CHEBI:456216"/>
        <dbReference type="EC" id="6.3.2.4"/>
    </reaction>
</comment>
<dbReference type="GO" id="GO:0071555">
    <property type="term" value="P:cell wall organization"/>
    <property type="evidence" value="ECO:0007669"/>
    <property type="project" value="UniProtKB-KW"/>
</dbReference>
<dbReference type="PIRSF" id="PIRSF039102">
    <property type="entry name" value="Ddl/VanB"/>
    <property type="match status" value="1"/>
</dbReference>
<comment type="pathway">
    <text evidence="18">Glycan biosynthesis.</text>
</comment>
<comment type="subcellular location">
    <subcellularLocation>
        <location evidence="3 22">Cytoplasm</location>
    </subcellularLocation>
</comment>
<keyword evidence="12 25" id="KW-0460">Magnesium</keyword>
<feature type="active site" evidence="23">
    <location>
        <position position="191"/>
    </location>
</feature>
<dbReference type="PROSITE" id="PS00844">
    <property type="entry name" value="DALA_DALA_LIGASE_2"/>
    <property type="match status" value="1"/>
</dbReference>
<dbReference type="GeneID" id="57967864"/>
<dbReference type="InterPro" id="IPR013815">
    <property type="entry name" value="ATP_grasp_subdomain_1"/>
</dbReference>
<dbReference type="HAMAP" id="MF_00047">
    <property type="entry name" value="Dala_Dala_lig"/>
    <property type="match status" value="1"/>
</dbReference>
<dbReference type="NCBIfam" id="NF002528">
    <property type="entry name" value="PRK01966.1-4"/>
    <property type="match status" value="1"/>
</dbReference>
<feature type="binding site" evidence="24">
    <location>
        <begin position="315"/>
        <end position="316"/>
    </location>
    <ligand>
        <name>ATP</name>
        <dbReference type="ChEBI" id="CHEBI:30616"/>
    </ligand>
</feature>
<dbReference type="InterPro" id="IPR011095">
    <property type="entry name" value="Dala_Dala_lig_C"/>
</dbReference>
<dbReference type="RefSeq" id="WP_003506361.1">
    <property type="nucleotide sequence ID" value="NZ_BAABZD010000003.1"/>
</dbReference>
<evidence type="ECO:0000256" key="16">
    <source>
        <dbReference type="ARBA" id="ARBA00023316"/>
    </source>
</evidence>
<evidence type="ECO:0000313" key="28">
    <source>
        <dbReference type="EMBL" id="MCK0084454.1"/>
    </source>
</evidence>
<keyword evidence="14 22" id="KW-0573">Peptidoglycan synthesis</keyword>
<dbReference type="SUPFAM" id="SSF56059">
    <property type="entry name" value="Glutathione synthetase ATP-binding domain-like"/>
    <property type="match status" value="1"/>
</dbReference>
<dbReference type="InterPro" id="IPR000291">
    <property type="entry name" value="D-Ala_lig_Van_CS"/>
</dbReference>
<evidence type="ECO:0000256" key="2">
    <source>
        <dbReference type="ARBA" id="ARBA00003921"/>
    </source>
</evidence>
<dbReference type="FunFam" id="3.30.470.20:FF:000008">
    <property type="entry name" value="D-alanine--D-alanine ligase"/>
    <property type="match status" value="1"/>
</dbReference>
<evidence type="ECO:0000256" key="21">
    <source>
        <dbReference type="ARBA" id="ARBA00077154"/>
    </source>
</evidence>
<dbReference type="EC" id="6.3.2.4" evidence="6 22"/>
<comment type="pathway">
    <text evidence="4 22">Cell wall biogenesis; peptidoglycan biosynthesis.</text>
</comment>
<dbReference type="InterPro" id="IPR016185">
    <property type="entry name" value="PreATP-grasp_dom_sf"/>
</dbReference>
<keyword evidence="7 22" id="KW-0963">Cytoplasm</keyword>
<dbReference type="InterPro" id="IPR005905">
    <property type="entry name" value="D_ala_D_ala"/>
</dbReference>
<evidence type="ECO:0000256" key="3">
    <source>
        <dbReference type="ARBA" id="ARBA00004496"/>
    </source>
</evidence>
<comment type="cofactor">
    <cofactor evidence="1">
        <name>Mn(2+)</name>
        <dbReference type="ChEBI" id="CHEBI:29035"/>
    </cofactor>
</comment>
<evidence type="ECO:0000313" key="30">
    <source>
        <dbReference type="Proteomes" id="UP001300871"/>
    </source>
</evidence>
<dbReference type="InterPro" id="IPR011761">
    <property type="entry name" value="ATP-grasp"/>
</dbReference>
<dbReference type="Proteomes" id="UP001300871">
    <property type="component" value="Unassembled WGS sequence"/>
</dbReference>
<dbReference type="Gene3D" id="3.30.470.20">
    <property type="entry name" value="ATP-grasp fold, B domain"/>
    <property type="match status" value="1"/>
</dbReference>
<evidence type="ECO:0000256" key="7">
    <source>
        <dbReference type="ARBA" id="ARBA00022490"/>
    </source>
</evidence>
<dbReference type="GO" id="GO:0008716">
    <property type="term" value="F:D-alanine-D-alanine ligase activity"/>
    <property type="evidence" value="ECO:0007669"/>
    <property type="project" value="UniProtKB-UniRule"/>
</dbReference>
<evidence type="ECO:0000256" key="6">
    <source>
        <dbReference type="ARBA" id="ARBA00012216"/>
    </source>
</evidence>
<evidence type="ECO:0000256" key="23">
    <source>
        <dbReference type="PIRSR" id="PIRSR039102-1"/>
    </source>
</evidence>
<feature type="active site" evidence="23">
    <location>
        <position position="327"/>
    </location>
</feature>
<feature type="binding site" evidence="24">
    <location>
        <begin position="221"/>
        <end position="228"/>
    </location>
    <ligand>
        <name>ATP</name>
        <dbReference type="ChEBI" id="CHEBI:30616"/>
    </ligand>
</feature>
<gene>
    <name evidence="22" type="primary">ddl</name>
    <name evidence="28" type="ORF">K5I21_00900</name>
    <name evidence="29" type="ORF">PM006_14025</name>
</gene>
<keyword evidence="8 22" id="KW-0436">Ligase</keyword>
<keyword evidence="13 22" id="KW-0133">Cell shape</keyword>
<evidence type="ECO:0000256" key="24">
    <source>
        <dbReference type="PIRSR" id="PIRSR039102-2"/>
    </source>
</evidence>
<protein>
    <recommendedName>
        <fullName evidence="19 22">D-alanine--D-alanine ligase</fullName>
        <ecNumber evidence="6 22">6.3.2.4</ecNumber>
    </recommendedName>
    <alternativeName>
        <fullName evidence="21 22">D-Ala-D-Ala ligase</fullName>
    </alternativeName>
    <alternativeName>
        <fullName evidence="20 22">D-alanylalanine synthetase</fullName>
    </alternativeName>
</protein>
<dbReference type="GO" id="GO:0005524">
    <property type="term" value="F:ATP binding"/>
    <property type="evidence" value="ECO:0007669"/>
    <property type="project" value="UniProtKB-UniRule"/>
</dbReference>
<reference evidence="29" key="2">
    <citation type="submission" date="2023-01" db="EMBL/GenBank/DDBJ databases">
        <title>Human gut microbiome strain richness.</title>
        <authorList>
            <person name="Chen-Liaw A."/>
        </authorList>
    </citation>
    <scope>NUCLEOTIDE SEQUENCE</scope>
    <source>
        <strain evidence="29">B1_m1001713B170214d0_201011</strain>
    </source>
</reference>
<dbReference type="AlphaFoldDB" id="A0AAW6AUD4"/>
<feature type="binding site" evidence="25">
    <location>
        <position position="316"/>
    </location>
    <ligand>
        <name>Mg(2+)</name>
        <dbReference type="ChEBI" id="CHEBI:18420"/>
        <label>2</label>
    </ligand>
</feature>
<dbReference type="GO" id="GO:0008360">
    <property type="term" value="P:regulation of cell shape"/>
    <property type="evidence" value="ECO:0007669"/>
    <property type="project" value="UniProtKB-KW"/>
</dbReference>
<organism evidence="29 30">
    <name type="scientific">Clostridium symbiosum</name>
    <name type="common">Bacteroides symbiosus</name>
    <dbReference type="NCBI Taxonomy" id="1512"/>
    <lineage>
        <taxon>Bacteria</taxon>
        <taxon>Bacillati</taxon>
        <taxon>Bacillota</taxon>
        <taxon>Clostridia</taxon>
        <taxon>Lachnospirales</taxon>
        <taxon>Lachnospiraceae</taxon>
        <taxon>Otoolea</taxon>
    </lineage>
</organism>
<feature type="domain" description="ATP-grasp" evidence="27">
    <location>
        <begin position="140"/>
        <end position="349"/>
    </location>
</feature>